<dbReference type="SUPFAM" id="SSF51261">
    <property type="entry name" value="Duplicated hybrid motif"/>
    <property type="match status" value="1"/>
</dbReference>
<evidence type="ECO:0000259" key="2">
    <source>
        <dbReference type="Pfam" id="PF01551"/>
    </source>
</evidence>
<dbReference type="InterPro" id="IPR016047">
    <property type="entry name" value="M23ase_b-sheet_dom"/>
</dbReference>
<accession>A0A9D9EQ17</accession>
<dbReference type="Gene3D" id="2.70.70.10">
    <property type="entry name" value="Glucose Permease (Domain IIA)"/>
    <property type="match status" value="1"/>
</dbReference>
<keyword evidence="1" id="KW-0732">Signal</keyword>
<protein>
    <submittedName>
        <fullName evidence="3">M23 family metallopeptidase</fullName>
    </submittedName>
</protein>
<feature type="chain" id="PRO_5039336774" evidence="1">
    <location>
        <begin position="36"/>
        <end position="332"/>
    </location>
</feature>
<sequence>MTEAFPHGALSASSRFFRVFLCALSAAFFFPAAPAAARSFSAVSDALPEIASLSHRDPLFRQYSADVQDARIALAAEKPAQELAAKLALYVYRAQADDDLLSLAARCAVPYESIATLNGLGHAGEDIAGRTLLLPSVPGLYVPETPENAFEELLAASLSEEIREIRSAGGAERRGGIRLSIGETRFFLFPGAGMENTARTFFLVRTMRFPLPEGRLTSAYGDRINPVTGNRVFHRGIDLAAPQGTPVYACAAGTVAESGYSPVYGNYIILRHDGGRESLYGHLHEKKIKLHDLVKSGTIIGSVGSTGQSTGPHLHFEIHENGIPRNPAGLLR</sequence>
<dbReference type="AlphaFoldDB" id="A0A9D9EQ17"/>
<comment type="caution">
    <text evidence="3">The sequence shown here is derived from an EMBL/GenBank/DDBJ whole genome shotgun (WGS) entry which is preliminary data.</text>
</comment>
<evidence type="ECO:0000313" key="3">
    <source>
        <dbReference type="EMBL" id="MBO8451207.1"/>
    </source>
</evidence>
<evidence type="ECO:0000313" key="4">
    <source>
        <dbReference type="Proteomes" id="UP000823616"/>
    </source>
</evidence>
<dbReference type="PANTHER" id="PTHR21666">
    <property type="entry name" value="PEPTIDASE-RELATED"/>
    <property type="match status" value="1"/>
</dbReference>
<organism evidence="3 4">
    <name type="scientific">Candidatus Avitreponema avistercoris</name>
    <dbReference type="NCBI Taxonomy" id="2840705"/>
    <lineage>
        <taxon>Bacteria</taxon>
        <taxon>Pseudomonadati</taxon>
        <taxon>Spirochaetota</taxon>
        <taxon>Spirochaetia</taxon>
        <taxon>Spirochaetales</taxon>
        <taxon>Candidatus Avitreponema</taxon>
    </lineage>
</organism>
<dbReference type="Pfam" id="PF01551">
    <property type="entry name" value="Peptidase_M23"/>
    <property type="match status" value="1"/>
</dbReference>
<dbReference type="EMBL" id="JADIMS010000165">
    <property type="protein sequence ID" value="MBO8451207.1"/>
    <property type="molecule type" value="Genomic_DNA"/>
</dbReference>
<reference evidence="3" key="1">
    <citation type="submission" date="2020-10" db="EMBL/GenBank/DDBJ databases">
        <authorList>
            <person name="Gilroy R."/>
        </authorList>
    </citation>
    <scope>NUCLEOTIDE SEQUENCE</scope>
    <source>
        <strain evidence="3">B3-4054</strain>
    </source>
</reference>
<dbReference type="GO" id="GO:0004222">
    <property type="term" value="F:metalloendopeptidase activity"/>
    <property type="evidence" value="ECO:0007669"/>
    <property type="project" value="TreeGrafter"/>
</dbReference>
<gene>
    <name evidence="3" type="ORF">IAA96_08915</name>
</gene>
<dbReference type="InterPro" id="IPR011055">
    <property type="entry name" value="Dup_hybrid_motif"/>
</dbReference>
<name>A0A9D9EQ17_9SPIR</name>
<dbReference type="CDD" id="cd12797">
    <property type="entry name" value="M23_peptidase"/>
    <property type="match status" value="1"/>
</dbReference>
<proteinExistence type="predicted"/>
<reference evidence="3" key="2">
    <citation type="journal article" date="2021" name="PeerJ">
        <title>Extensive microbial diversity within the chicken gut microbiome revealed by metagenomics and culture.</title>
        <authorList>
            <person name="Gilroy R."/>
            <person name="Ravi A."/>
            <person name="Getino M."/>
            <person name="Pursley I."/>
            <person name="Horton D.L."/>
            <person name="Alikhan N.F."/>
            <person name="Baker D."/>
            <person name="Gharbi K."/>
            <person name="Hall N."/>
            <person name="Watson M."/>
            <person name="Adriaenssens E.M."/>
            <person name="Foster-Nyarko E."/>
            <person name="Jarju S."/>
            <person name="Secka A."/>
            <person name="Antonio M."/>
            <person name="Oren A."/>
            <person name="Chaudhuri R.R."/>
            <person name="La Ragione R."/>
            <person name="Hildebrand F."/>
            <person name="Pallen M.J."/>
        </authorList>
    </citation>
    <scope>NUCLEOTIDE SEQUENCE</scope>
    <source>
        <strain evidence="3">B3-4054</strain>
    </source>
</reference>
<feature type="signal peptide" evidence="1">
    <location>
        <begin position="1"/>
        <end position="35"/>
    </location>
</feature>
<dbReference type="Proteomes" id="UP000823616">
    <property type="component" value="Unassembled WGS sequence"/>
</dbReference>
<feature type="domain" description="M23ase beta-sheet core" evidence="2">
    <location>
        <begin position="233"/>
        <end position="327"/>
    </location>
</feature>
<dbReference type="PANTHER" id="PTHR21666:SF270">
    <property type="entry name" value="MUREIN HYDROLASE ACTIVATOR ENVC"/>
    <property type="match status" value="1"/>
</dbReference>
<dbReference type="InterPro" id="IPR050570">
    <property type="entry name" value="Cell_wall_metabolism_enzyme"/>
</dbReference>
<evidence type="ECO:0000256" key="1">
    <source>
        <dbReference type="SAM" id="SignalP"/>
    </source>
</evidence>